<dbReference type="Pfam" id="PF04545">
    <property type="entry name" value="Sigma70_r4"/>
    <property type="match status" value="1"/>
</dbReference>
<evidence type="ECO:0000256" key="3">
    <source>
        <dbReference type="ARBA" id="ARBA00023125"/>
    </source>
</evidence>
<comment type="similarity">
    <text evidence="5">Belongs to the sigma-70 factor family.</text>
</comment>
<dbReference type="InterPro" id="IPR007630">
    <property type="entry name" value="RNA_pol_sigma70_r4"/>
</dbReference>
<evidence type="ECO:0000256" key="4">
    <source>
        <dbReference type="ARBA" id="ARBA00023163"/>
    </source>
</evidence>
<dbReference type="SUPFAM" id="SSF88659">
    <property type="entry name" value="Sigma3 and sigma4 domains of RNA polymerase sigma factors"/>
    <property type="match status" value="2"/>
</dbReference>
<dbReference type="Pfam" id="PF04542">
    <property type="entry name" value="Sigma70_r2"/>
    <property type="match status" value="1"/>
</dbReference>
<dbReference type="CDD" id="cd06171">
    <property type="entry name" value="Sigma70_r4"/>
    <property type="match status" value="1"/>
</dbReference>
<evidence type="ECO:0000256" key="5">
    <source>
        <dbReference type="RuleBase" id="RU362124"/>
    </source>
</evidence>
<comment type="function">
    <text evidence="5">Sigma factors are initiation factors that promote the attachment of RNA polymerase to specific initiation sites and are then released.</text>
</comment>
<keyword evidence="2 5" id="KW-0731">Sigma factor</keyword>
<dbReference type="PROSITE" id="PS00716">
    <property type="entry name" value="SIGMA70_2"/>
    <property type="match status" value="1"/>
</dbReference>
<accession>A0A6J4PK50</accession>
<dbReference type="NCBIfam" id="TIGR02937">
    <property type="entry name" value="sigma70-ECF"/>
    <property type="match status" value="1"/>
</dbReference>
<dbReference type="SUPFAM" id="SSF88946">
    <property type="entry name" value="Sigma2 domain of RNA polymerase sigma factors"/>
    <property type="match status" value="1"/>
</dbReference>
<dbReference type="InterPro" id="IPR007627">
    <property type="entry name" value="RNA_pol_sigma70_r2"/>
</dbReference>
<dbReference type="GO" id="GO:0003677">
    <property type="term" value="F:DNA binding"/>
    <property type="evidence" value="ECO:0007669"/>
    <property type="project" value="UniProtKB-KW"/>
</dbReference>
<dbReference type="InterPro" id="IPR013325">
    <property type="entry name" value="RNA_pol_sigma_r2"/>
</dbReference>
<dbReference type="AlphaFoldDB" id="A0A6J4PK50"/>
<protein>
    <recommendedName>
        <fullName evidence="5">RNA polymerase sigma factor</fullName>
    </recommendedName>
</protein>
<dbReference type="Pfam" id="PF00140">
    <property type="entry name" value="Sigma70_r1_2"/>
    <property type="match status" value="1"/>
</dbReference>
<organism evidence="8">
    <name type="scientific">uncultured Rubrobacteraceae bacterium</name>
    <dbReference type="NCBI Taxonomy" id="349277"/>
    <lineage>
        <taxon>Bacteria</taxon>
        <taxon>Bacillati</taxon>
        <taxon>Actinomycetota</taxon>
        <taxon>Rubrobacteria</taxon>
        <taxon>Rubrobacterales</taxon>
        <taxon>Rubrobacteraceae</taxon>
        <taxon>environmental samples</taxon>
    </lineage>
</organism>
<dbReference type="PRINTS" id="PR00046">
    <property type="entry name" value="SIGMA70FCT"/>
</dbReference>
<dbReference type="Gene3D" id="1.10.601.10">
    <property type="entry name" value="RNA Polymerase Primary Sigma Factor"/>
    <property type="match status" value="1"/>
</dbReference>
<feature type="domain" description="RNA polymerase sigma-70" evidence="6">
    <location>
        <begin position="69"/>
        <end position="82"/>
    </location>
</feature>
<keyword evidence="4 5" id="KW-0804">Transcription</keyword>
<evidence type="ECO:0000313" key="8">
    <source>
        <dbReference type="EMBL" id="CAA9415569.1"/>
    </source>
</evidence>
<dbReference type="InterPro" id="IPR050239">
    <property type="entry name" value="Sigma-70_RNA_pol_init_factors"/>
</dbReference>
<dbReference type="PANTHER" id="PTHR30603:SF47">
    <property type="entry name" value="RNA POLYMERASE SIGMA FACTOR SIGD, CHLOROPLASTIC"/>
    <property type="match status" value="1"/>
</dbReference>
<proteinExistence type="inferred from homology"/>
<evidence type="ECO:0000259" key="6">
    <source>
        <dbReference type="PROSITE" id="PS00715"/>
    </source>
</evidence>
<sequence length="281" mass="31910">MTQMAQDVLTQYLGRIRSGKLLDAQEEKDLSRRAREGDEAARRRLIECNLRLVISIAKKYRGRGVLFEDLIQEGNAGLIRAVEKFDPEMGNRFSTYATWWIRQAVTRAVADSARTVRLPAHVVDALYRLRRAENALSLELGRDATEEELADRLDVKPQEARRLREVGQPISSIHAKMGSEDGSEMGELLPDERSGEDYARVEVGQWEMALVEAVRTLPEREAKVIQMRHGLDGRQTRTLREVSEALGISQERARQVEMKALRTIRTGRYAGTLRRALSEAV</sequence>
<dbReference type="PIRSF" id="PIRSF000770">
    <property type="entry name" value="RNA_pol_sigma-SigE/K"/>
    <property type="match status" value="1"/>
</dbReference>
<dbReference type="PROSITE" id="PS00715">
    <property type="entry name" value="SIGMA70_1"/>
    <property type="match status" value="1"/>
</dbReference>
<dbReference type="PANTHER" id="PTHR30603">
    <property type="entry name" value="RNA POLYMERASE SIGMA FACTOR RPO"/>
    <property type="match status" value="1"/>
</dbReference>
<dbReference type="GO" id="GO:0016987">
    <property type="term" value="F:sigma factor activity"/>
    <property type="evidence" value="ECO:0007669"/>
    <property type="project" value="UniProtKB-KW"/>
</dbReference>
<evidence type="ECO:0000256" key="1">
    <source>
        <dbReference type="ARBA" id="ARBA00023015"/>
    </source>
</evidence>
<evidence type="ECO:0000259" key="7">
    <source>
        <dbReference type="PROSITE" id="PS00716"/>
    </source>
</evidence>
<dbReference type="InterPro" id="IPR000943">
    <property type="entry name" value="RNA_pol_sigma70"/>
</dbReference>
<name>A0A6J4PK50_9ACTN</name>
<dbReference type="Gene3D" id="1.10.10.10">
    <property type="entry name" value="Winged helix-like DNA-binding domain superfamily/Winged helix DNA-binding domain"/>
    <property type="match status" value="2"/>
</dbReference>
<keyword evidence="3 5" id="KW-0238">DNA-binding</keyword>
<dbReference type="InterPro" id="IPR013324">
    <property type="entry name" value="RNA_pol_sigma_r3/r4-like"/>
</dbReference>
<dbReference type="InterPro" id="IPR014284">
    <property type="entry name" value="RNA_pol_sigma-70_dom"/>
</dbReference>
<dbReference type="FunFam" id="1.10.601.10:FF:000001">
    <property type="entry name" value="RNA polymerase sigma factor SigA"/>
    <property type="match status" value="1"/>
</dbReference>
<dbReference type="InterPro" id="IPR036388">
    <property type="entry name" value="WH-like_DNA-bd_sf"/>
</dbReference>
<keyword evidence="1 5" id="KW-0805">Transcription regulation</keyword>
<gene>
    <name evidence="8" type="ORF">AVDCRST_MAG03-2187</name>
</gene>
<dbReference type="InterPro" id="IPR009042">
    <property type="entry name" value="RNA_pol_sigma70_r1_2"/>
</dbReference>
<evidence type="ECO:0000256" key="2">
    <source>
        <dbReference type="ARBA" id="ARBA00023082"/>
    </source>
</evidence>
<feature type="domain" description="RNA polymerase sigma-70" evidence="7">
    <location>
        <begin position="238"/>
        <end position="264"/>
    </location>
</feature>
<dbReference type="InterPro" id="IPR007624">
    <property type="entry name" value="RNA_pol_sigma70_r3"/>
</dbReference>
<reference evidence="8" key="1">
    <citation type="submission" date="2020-02" db="EMBL/GenBank/DDBJ databases">
        <authorList>
            <person name="Meier V. D."/>
        </authorList>
    </citation>
    <scope>NUCLEOTIDE SEQUENCE</scope>
    <source>
        <strain evidence="8">AVDCRST_MAG03</strain>
    </source>
</reference>
<dbReference type="EMBL" id="CADCUT010000135">
    <property type="protein sequence ID" value="CAA9415569.1"/>
    <property type="molecule type" value="Genomic_DNA"/>
</dbReference>
<dbReference type="GO" id="GO:0006352">
    <property type="term" value="P:DNA-templated transcription initiation"/>
    <property type="evidence" value="ECO:0007669"/>
    <property type="project" value="InterPro"/>
</dbReference>
<dbReference type="Pfam" id="PF04539">
    <property type="entry name" value="Sigma70_r3"/>
    <property type="match status" value="1"/>
</dbReference>